<keyword evidence="7 11" id="KW-0808">Transferase</keyword>
<protein>
    <recommendedName>
        <fullName evidence="4 7">GPI ethanolamine phosphate transferase 1</fullName>
        <ecNumber evidence="7">2.-.-.-</ecNumber>
    </recommendedName>
</protein>
<dbReference type="Pfam" id="PF04987">
    <property type="entry name" value="PigN"/>
    <property type="match status" value="1"/>
</dbReference>
<evidence type="ECO:0000259" key="10">
    <source>
        <dbReference type="Pfam" id="PF04987"/>
    </source>
</evidence>
<evidence type="ECO:0000256" key="6">
    <source>
        <dbReference type="ARBA" id="ARBA00022824"/>
    </source>
</evidence>
<dbReference type="UniPathway" id="UPA00196"/>
<feature type="transmembrane region" description="Helical" evidence="7">
    <location>
        <begin position="345"/>
        <end position="368"/>
    </location>
</feature>
<dbReference type="PANTHER" id="PTHR12250">
    <property type="entry name" value="PHOSPHATIDYLINOSITOL GLYCAN, CLASS N"/>
    <property type="match status" value="1"/>
</dbReference>
<evidence type="ECO:0000256" key="7">
    <source>
        <dbReference type="RuleBase" id="RU367138"/>
    </source>
</evidence>
<dbReference type="EMBL" id="GBRD01004799">
    <property type="protein sequence ID" value="JAG61022.1"/>
    <property type="molecule type" value="Transcribed_RNA"/>
</dbReference>
<dbReference type="InterPro" id="IPR017850">
    <property type="entry name" value="Alkaline_phosphatase_core_sf"/>
</dbReference>
<feature type="transmembrane region" description="Helical" evidence="7">
    <location>
        <begin position="620"/>
        <end position="639"/>
    </location>
</feature>
<reference evidence="11" key="1">
    <citation type="journal article" date="2014" name="PLoS ONE">
        <title>Transcriptome-Based Identification of ABC Transporters in the Western Tarnished Plant Bug Lygus hesperus.</title>
        <authorList>
            <person name="Hull J.J."/>
            <person name="Chaney K."/>
            <person name="Geib S.M."/>
            <person name="Fabrick J.A."/>
            <person name="Brent C.S."/>
            <person name="Walsh D."/>
            <person name="Lavine L.C."/>
        </authorList>
    </citation>
    <scope>NUCLEOTIDE SEQUENCE</scope>
</reference>
<evidence type="ECO:0000256" key="5">
    <source>
        <dbReference type="ARBA" id="ARBA00022502"/>
    </source>
</evidence>
<dbReference type="InterPro" id="IPR007070">
    <property type="entry name" value="GPI_EtnP_transferase_1"/>
</dbReference>
<comment type="function">
    <text evidence="7">Ethanolamine phosphate transferase involved in glycosylphosphatidylinositol-anchor biosynthesis. Transfers ethanolamine phosphate to the first alpha-1,4-linked mannose of the glycosylphosphatidylinositol precursor of GPI-anchor.</text>
</comment>
<feature type="transmembrane region" description="Helical" evidence="7">
    <location>
        <begin position="568"/>
        <end position="585"/>
    </location>
</feature>
<dbReference type="EC" id="2.-.-.-" evidence="7"/>
<dbReference type="GO" id="GO:0005789">
    <property type="term" value="C:endoplasmic reticulum membrane"/>
    <property type="evidence" value="ECO:0007669"/>
    <property type="project" value="UniProtKB-SubCell"/>
</dbReference>
<evidence type="ECO:0000256" key="4">
    <source>
        <dbReference type="ARBA" id="ARBA00020831"/>
    </source>
</evidence>
<name>A0A0A9Z4T6_LYGHE</name>
<feature type="transmembrane region" description="Helical" evidence="7">
    <location>
        <begin position="465"/>
        <end position="481"/>
    </location>
</feature>
<dbReference type="EMBL" id="GBHO01005256">
    <property type="protein sequence ID" value="JAG38348.1"/>
    <property type="molecule type" value="Transcribed_RNA"/>
</dbReference>
<proteinExistence type="inferred from homology"/>
<dbReference type="GO" id="GO:0006506">
    <property type="term" value="P:GPI anchor biosynthetic process"/>
    <property type="evidence" value="ECO:0007669"/>
    <property type="project" value="UniProtKB-UniPathway"/>
</dbReference>
<evidence type="ECO:0000256" key="8">
    <source>
        <dbReference type="SAM" id="MobiDB-lite"/>
    </source>
</evidence>
<feature type="domain" description="GPI ethanolamine phosphate transferase 1 C-terminal" evidence="10">
    <location>
        <begin position="355"/>
        <end position="635"/>
    </location>
</feature>
<evidence type="ECO:0000256" key="9">
    <source>
        <dbReference type="SAM" id="SignalP"/>
    </source>
</evidence>
<feature type="transmembrane region" description="Helical" evidence="7">
    <location>
        <begin position="518"/>
        <end position="536"/>
    </location>
</feature>
<keyword evidence="7" id="KW-0472">Membrane</keyword>
<keyword evidence="7" id="KW-0812">Transmembrane</keyword>
<sequence length="783" mass="87995">MKLAWVSLVFHVAMLLWLREDGMPSFKRSIPCGRCSEKRRLMVVVLPGLGEEHGAAFKSFPEGSVGRVRPHNCPATLSYFAGVAAAPLLPELLDTIFDHVDLTVFSGRKEFIIDKEFMKVNLPAYYRRRRHSKSERAEMDGLVELLVNEVSKGKKSPLRNVNSTLFLLELGGLAETNVSLDIVRRLQMDIRDLAHTIDFTYGDERTNVLLVGDNGGPFAVWGPDVEKNAFQYSLRSSDVAPLISALLGVAVPFDSIGRLDPSLVACPQLKAESVFCNALQLSTLLNEVTKGPTMTDLKYNSTPSLYWLSILRHFQWYDRATESGFVFTYMLSGLHQLAKTRLNQILAGVMMTLTVSWIYLLWVELAAVSYAPKCKLSLPFIFIHVLFAILTVSAASLPFWMKWPYSFHLYMVCPFIFVWAAVSRIEALASFFKATSWKDVPKYLAYLMGTLLLAEYSLRASNSELLVLMVGLCVLVHYPALPRFVVSPFLAKCGWWVCCFCLLGSLYLPQWSTRQPKLLNLCGTILICLSGFSSFWVTPCRDVFLSVLLTFLTAAAMLIQSLSRVPQYLQHLKYLTGPMMLMPFLPLFGKNRTKNRVFHLTFASAALLMLTSTRLEPLCFLLAVVTCGLWTLMENFRLADKLGTDEIRRSMFLGIILHTTVAVTRTLPTSYAHLDSPQWIPMFDLYRHTMILTCFMTIYLTMIPSDVHTYSSFVILMSADAIASLRAVISGVDSTQLHLHGIALALAFYLGSLLATRHSKPDPNDIDDHQPPNLVLPPDQHNS</sequence>
<dbReference type="GO" id="GO:0051377">
    <property type="term" value="F:mannose-ethanolamine phosphotransferase activity"/>
    <property type="evidence" value="ECO:0007669"/>
    <property type="project" value="UniProtKB-UniRule"/>
</dbReference>
<feature type="chain" id="PRO_5015034078" description="GPI ethanolamine phosphate transferase 1" evidence="9">
    <location>
        <begin position="23"/>
        <end position="783"/>
    </location>
</feature>
<feature type="region of interest" description="Disordered" evidence="8">
    <location>
        <begin position="761"/>
        <end position="783"/>
    </location>
</feature>
<evidence type="ECO:0000256" key="3">
    <source>
        <dbReference type="ARBA" id="ARBA00008400"/>
    </source>
</evidence>
<evidence type="ECO:0000313" key="11">
    <source>
        <dbReference type="EMBL" id="JAG38348.1"/>
    </source>
</evidence>
<feature type="transmembrane region" description="Helical" evidence="7">
    <location>
        <begin position="493"/>
        <end position="512"/>
    </location>
</feature>
<evidence type="ECO:0000313" key="12">
    <source>
        <dbReference type="EMBL" id="JAG61022.1"/>
    </source>
</evidence>
<feature type="compositionally biased region" description="Basic and acidic residues" evidence="8">
    <location>
        <begin position="761"/>
        <end position="770"/>
    </location>
</feature>
<accession>A0A0A9Z4T6</accession>
<feature type="transmembrane region" description="Helical" evidence="7">
    <location>
        <begin position="443"/>
        <end position="459"/>
    </location>
</feature>
<dbReference type="PANTHER" id="PTHR12250:SF0">
    <property type="entry name" value="GPI ETHANOLAMINE PHOSPHATE TRANSFERASE 1"/>
    <property type="match status" value="1"/>
</dbReference>
<feature type="transmembrane region" description="Helical" evidence="7">
    <location>
        <begin position="735"/>
        <end position="755"/>
    </location>
</feature>
<evidence type="ECO:0000256" key="1">
    <source>
        <dbReference type="ARBA" id="ARBA00004477"/>
    </source>
</evidence>
<feature type="signal peptide" evidence="9">
    <location>
        <begin position="1"/>
        <end position="22"/>
    </location>
</feature>
<feature type="transmembrane region" description="Helical" evidence="7">
    <location>
        <begin position="407"/>
        <end position="431"/>
    </location>
</feature>
<keyword evidence="9" id="KW-0732">Signal</keyword>
<evidence type="ECO:0000256" key="2">
    <source>
        <dbReference type="ARBA" id="ARBA00004687"/>
    </source>
</evidence>
<keyword evidence="7" id="KW-1133">Transmembrane helix</keyword>
<dbReference type="InterPro" id="IPR017852">
    <property type="entry name" value="GPI_EtnP_transferase_1_C"/>
</dbReference>
<feature type="transmembrane region" description="Helical" evidence="7">
    <location>
        <begin position="651"/>
        <end position="673"/>
    </location>
</feature>
<keyword evidence="6 7" id="KW-0256">Endoplasmic reticulum</keyword>
<gene>
    <name evidence="11" type="primary">mcd4</name>
    <name evidence="11" type="ORF">CM83_8072</name>
</gene>
<feature type="transmembrane region" description="Helical" evidence="7">
    <location>
        <begin position="380"/>
        <end position="401"/>
    </location>
</feature>
<reference evidence="11" key="2">
    <citation type="submission" date="2014-07" db="EMBL/GenBank/DDBJ databases">
        <authorList>
            <person name="Hull J."/>
        </authorList>
    </citation>
    <scope>NUCLEOTIDE SEQUENCE</scope>
</reference>
<organism evidence="11">
    <name type="scientific">Lygus hesperus</name>
    <name type="common">Western plant bug</name>
    <dbReference type="NCBI Taxonomy" id="30085"/>
    <lineage>
        <taxon>Eukaryota</taxon>
        <taxon>Metazoa</taxon>
        <taxon>Ecdysozoa</taxon>
        <taxon>Arthropoda</taxon>
        <taxon>Hexapoda</taxon>
        <taxon>Insecta</taxon>
        <taxon>Pterygota</taxon>
        <taxon>Neoptera</taxon>
        <taxon>Paraneoptera</taxon>
        <taxon>Hemiptera</taxon>
        <taxon>Heteroptera</taxon>
        <taxon>Panheteroptera</taxon>
        <taxon>Cimicomorpha</taxon>
        <taxon>Miridae</taxon>
        <taxon>Mirini</taxon>
        <taxon>Lygus</taxon>
    </lineage>
</organism>
<keyword evidence="5 7" id="KW-0337">GPI-anchor biosynthesis</keyword>
<dbReference type="Gene3D" id="3.40.720.10">
    <property type="entry name" value="Alkaline Phosphatase, subunit A"/>
    <property type="match status" value="1"/>
</dbReference>
<dbReference type="AlphaFoldDB" id="A0A0A9Z4T6"/>
<comment type="pathway">
    <text evidence="2 7">Glycolipid biosynthesis; glycosylphosphatidylinositol-anchor biosynthesis.</text>
</comment>
<feature type="transmembrane region" description="Helical" evidence="7">
    <location>
        <begin position="543"/>
        <end position="562"/>
    </location>
</feature>
<comment type="similarity">
    <text evidence="3 7">Belongs to the PIGG/PIGN/PIGO family. PIGN subfamily.</text>
</comment>
<reference evidence="12" key="3">
    <citation type="submission" date="2014-09" db="EMBL/GenBank/DDBJ databases">
        <authorList>
            <person name="Magalhaes I.L.F."/>
            <person name="Oliveira U."/>
            <person name="Santos F.R."/>
            <person name="Vidigal T.H.D.A."/>
            <person name="Brescovit A.D."/>
            <person name="Santos A.J."/>
        </authorList>
    </citation>
    <scope>NUCLEOTIDE SEQUENCE</scope>
</reference>
<comment type="subcellular location">
    <subcellularLocation>
        <location evidence="1 7">Endoplasmic reticulum membrane</location>
        <topology evidence="1 7">Multi-pass membrane protein</topology>
    </subcellularLocation>
</comment>
<dbReference type="SUPFAM" id="SSF53649">
    <property type="entry name" value="Alkaline phosphatase-like"/>
    <property type="match status" value="1"/>
</dbReference>